<dbReference type="EMBL" id="JAJFAZ020000003">
    <property type="protein sequence ID" value="KAI5336987.1"/>
    <property type="molecule type" value="Genomic_DNA"/>
</dbReference>
<dbReference type="Proteomes" id="UP001054821">
    <property type="component" value="Chromosome 3"/>
</dbReference>
<feature type="domain" description="Reverse transcriptase Ty1/copia-type" evidence="2">
    <location>
        <begin position="216"/>
        <end position="316"/>
    </location>
</feature>
<protein>
    <recommendedName>
        <fullName evidence="2">Reverse transcriptase Ty1/copia-type domain-containing protein</fullName>
    </recommendedName>
</protein>
<evidence type="ECO:0000259" key="2">
    <source>
        <dbReference type="Pfam" id="PF07727"/>
    </source>
</evidence>
<reference evidence="3 4" key="1">
    <citation type="journal article" date="2022" name="G3 (Bethesda)">
        <title>Whole-genome sequence and methylome profiling of the almond [Prunus dulcis (Mill.) D.A. Webb] cultivar 'Nonpareil'.</title>
        <authorList>
            <person name="D'Amico-Willman K.M."/>
            <person name="Ouma W.Z."/>
            <person name="Meulia T."/>
            <person name="Sideli G.M."/>
            <person name="Gradziel T.M."/>
            <person name="Fresnedo-Ramirez J."/>
        </authorList>
    </citation>
    <scope>NUCLEOTIDE SEQUENCE [LARGE SCALE GENOMIC DNA]</scope>
    <source>
        <strain evidence="3">Clone GOH B32 T37-40</strain>
    </source>
</reference>
<evidence type="ECO:0000313" key="3">
    <source>
        <dbReference type="EMBL" id="KAI5336987.1"/>
    </source>
</evidence>
<proteinExistence type="predicted"/>
<feature type="region of interest" description="Disordered" evidence="1">
    <location>
        <begin position="121"/>
        <end position="148"/>
    </location>
</feature>
<organism evidence="3 4">
    <name type="scientific">Prunus dulcis</name>
    <name type="common">Almond</name>
    <name type="synonym">Amygdalus dulcis</name>
    <dbReference type="NCBI Taxonomy" id="3755"/>
    <lineage>
        <taxon>Eukaryota</taxon>
        <taxon>Viridiplantae</taxon>
        <taxon>Streptophyta</taxon>
        <taxon>Embryophyta</taxon>
        <taxon>Tracheophyta</taxon>
        <taxon>Spermatophyta</taxon>
        <taxon>Magnoliopsida</taxon>
        <taxon>eudicotyledons</taxon>
        <taxon>Gunneridae</taxon>
        <taxon>Pentapetalae</taxon>
        <taxon>rosids</taxon>
        <taxon>fabids</taxon>
        <taxon>Rosales</taxon>
        <taxon>Rosaceae</taxon>
        <taxon>Amygdaloideae</taxon>
        <taxon>Amygdaleae</taxon>
        <taxon>Prunus</taxon>
    </lineage>
</organism>
<evidence type="ECO:0000256" key="1">
    <source>
        <dbReference type="SAM" id="MobiDB-lite"/>
    </source>
</evidence>
<dbReference type="InterPro" id="IPR013103">
    <property type="entry name" value="RVT_2"/>
</dbReference>
<accession>A0AAD4W6S2</accession>
<dbReference type="AlphaFoldDB" id="A0AAD4W6S2"/>
<comment type="caution">
    <text evidence="3">The sequence shown here is derived from an EMBL/GenBank/DDBJ whole genome shotgun (WGS) entry which is preliminary data.</text>
</comment>
<keyword evidence="4" id="KW-1185">Reference proteome</keyword>
<dbReference type="Pfam" id="PF07727">
    <property type="entry name" value="RVT_2"/>
    <property type="match status" value="1"/>
</dbReference>
<evidence type="ECO:0000313" key="4">
    <source>
        <dbReference type="Proteomes" id="UP001054821"/>
    </source>
</evidence>
<name>A0AAD4W6S2_PRUDU</name>
<gene>
    <name evidence="3" type="ORF">L3X38_016256</name>
</gene>
<dbReference type="InterPro" id="IPR043502">
    <property type="entry name" value="DNA/RNA_pol_sf"/>
</dbReference>
<dbReference type="SUPFAM" id="SSF56672">
    <property type="entry name" value="DNA/RNA polymerases"/>
    <property type="match status" value="1"/>
</dbReference>
<sequence>MSGTPTILPFIADSQKHAVTPTNPATLTHAYIATIKSSTFHTSFQKFTWIIDSGAADHMTFNLGQLISRKSSIPSVMSNANDEEIEPVYEILPASASIPHQSPAEEVIQVTSFSKADNTNEISHDDLISKGTEPTHQLPKRKNRDKPRVQYEADFKAKGKYPINNYISLSKLSEPHVHYVKHLAGIFVPNSVTEALEDPKWKETINEEMRALQKNVIWKLMPLPHGKKTVGCMWIYTMKLKANGSVERYKVRLVANGYTQRYGIDYEKTFASVAKINTIRVLLSLATNLDWPLHPFDVKNAFLHGDLEEEVYMDLPQ</sequence>